<proteinExistence type="inferred from homology"/>
<evidence type="ECO:0000256" key="3">
    <source>
        <dbReference type="ARBA" id="ARBA00022450"/>
    </source>
</evidence>
<evidence type="ECO:0000256" key="1">
    <source>
        <dbReference type="ARBA" id="ARBA00004141"/>
    </source>
</evidence>
<dbReference type="InterPro" id="IPR018303">
    <property type="entry name" value="ATPase_P-typ_P_site"/>
</dbReference>
<dbReference type="PRINTS" id="PR00119">
    <property type="entry name" value="CATATPASE"/>
</dbReference>
<dbReference type="Pfam" id="PF00501">
    <property type="entry name" value="AMP-binding"/>
    <property type="match status" value="1"/>
</dbReference>
<dbReference type="Gene3D" id="2.70.150.10">
    <property type="entry name" value="Calcium-transporting ATPase, cytoplasmic transduction domain A"/>
    <property type="match status" value="1"/>
</dbReference>
<reference evidence="19" key="1">
    <citation type="submission" date="2021-01" db="EMBL/GenBank/DDBJ databases">
        <authorList>
            <person name="Kaushik A."/>
        </authorList>
    </citation>
    <scope>NUCLEOTIDE SEQUENCE</scope>
    <source>
        <strain evidence="19">AG6-10EEA</strain>
    </source>
</reference>
<keyword evidence="4" id="KW-0597">Phosphoprotein</keyword>
<dbReference type="SUPFAM" id="SSF47336">
    <property type="entry name" value="ACP-like"/>
    <property type="match status" value="1"/>
</dbReference>
<dbReference type="Gene3D" id="3.40.50.12780">
    <property type="entry name" value="N-terminal domain of ligase-like"/>
    <property type="match status" value="1"/>
</dbReference>
<dbReference type="SUPFAM" id="SSF56784">
    <property type="entry name" value="HAD-like"/>
    <property type="match status" value="1"/>
</dbReference>
<evidence type="ECO:0000256" key="4">
    <source>
        <dbReference type="ARBA" id="ARBA00022553"/>
    </source>
</evidence>
<evidence type="ECO:0000256" key="11">
    <source>
        <dbReference type="ARBA" id="ARBA00022967"/>
    </source>
</evidence>
<protein>
    <recommendedName>
        <fullName evidence="16">Calcium-transporting ATPase</fullName>
        <ecNumber evidence="16">7.2.2.10</ecNumber>
    </recommendedName>
</protein>
<keyword evidence="6 16" id="KW-0812">Transmembrane</keyword>
<dbReference type="FunFam" id="3.40.50.1000:FF:000083">
    <property type="entry name" value="Sodium/potassium-transporting ATPase subunit alpha"/>
    <property type="match status" value="1"/>
</dbReference>
<dbReference type="SUPFAM" id="SSF81653">
    <property type="entry name" value="Calcium ATPase, transduction domain A"/>
    <property type="match status" value="1"/>
</dbReference>
<dbReference type="GO" id="GO:0031177">
    <property type="term" value="F:phosphopantetheine binding"/>
    <property type="evidence" value="ECO:0007669"/>
    <property type="project" value="InterPro"/>
</dbReference>
<evidence type="ECO:0000256" key="13">
    <source>
        <dbReference type="ARBA" id="ARBA00023065"/>
    </source>
</evidence>
<dbReference type="Proteomes" id="UP000663853">
    <property type="component" value="Unassembled WGS sequence"/>
</dbReference>
<dbReference type="InterPro" id="IPR023299">
    <property type="entry name" value="ATPase_P-typ_cyto_dom_N"/>
</dbReference>
<feature type="transmembrane region" description="Helical" evidence="16">
    <location>
        <begin position="1970"/>
        <end position="1995"/>
    </location>
</feature>
<keyword evidence="5 16" id="KW-0109">Calcium transport</keyword>
<dbReference type="InterPro" id="IPR042099">
    <property type="entry name" value="ANL_N_sf"/>
</dbReference>
<comment type="subcellular location">
    <subcellularLocation>
        <location evidence="1 16">Membrane</location>
        <topology evidence="1 16">Multi-pass membrane protein</topology>
    </subcellularLocation>
</comment>
<dbReference type="FunFam" id="1.20.1110.10:FF:000027">
    <property type="entry name" value="Calcium-transporting ATPase, putative"/>
    <property type="match status" value="1"/>
</dbReference>
<feature type="domain" description="Cation-transporting P-type ATPase N-terminal" evidence="18">
    <location>
        <begin position="1041"/>
        <end position="1115"/>
    </location>
</feature>
<dbReference type="InterPro" id="IPR044492">
    <property type="entry name" value="P_typ_ATPase_HD_dom"/>
</dbReference>
<dbReference type="InterPro" id="IPR006068">
    <property type="entry name" value="ATPase_P-typ_cation-transptr_C"/>
</dbReference>
<evidence type="ECO:0000256" key="5">
    <source>
        <dbReference type="ARBA" id="ARBA00022568"/>
    </source>
</evidence>
<dbReference type="GO" id="GO:0016887">
    <property type="term" value="F:ATP hydrolysis activity"/>
    <property type="evidence" value="ECO:0007669"/>
    <property type="project" value="InterPro"/>
</dbReference>
<dbReference type="Pfam" id="PF13246">
    <property type="entry name" value="Cation_ATPase"/>
    <property type="match status" value="1"/>
</dbReference>
<dbReference type="Pfam" id="PF23562">
    <property type="entry name" value="AMP-binding_C_3"/>
    <property type="match status" value="1"/>
</dbReference>
<keyword evidence="7 16" id="KW-0547">Nucleotide-binding</keyword>
<dbReference type="FunFam" id="2.70.150.10:FF:000014">
    <property type="entry name" value="Calcium-transporting ATPase, putative"/>
    <property type="match status" value="1"/>
</dbReference>
<dbReference type="GO" id="GO:0005388">
    <property type="term" value="F:P-type calcium transporter activity"/>
    <property type="evidence" value="ECO:0007669"/>
    <property type="project" value="UniProtKB-EC"/>
</dbReference>
<dbReference type="InterPro" id="IPR023298">
    <property type="entry name" value="ATPase_P-typ_TM_dom_sf"/>
</dbReference>
<evidence type="ECO:0000259" key="17">
    <source>
        <dbReference type="SMART" id="SM00823"/>
    </source>
</evidence>
<dbReference type="NCBIfam" id="TIGR01494">
    <property type="entry name" value="ATPase_P-type"/>
    <property type="match status" value="2"/>
</dbReference>
<dbReference type="Gene3D" id="3.40.1110.10">
    <property type="entry name" value="Calcium-transporting ATPase, cytoplasmic domain N"/>
    <property type="match status" value="1"/>
</dbReference>
<dbReference type="InterPro" id="IPR008250">
    <property type="entry name" value="ATPase_P-typ_transduc_dom_A_sf"/>
</dbReference>
<evidence type="ECO:0000259" key="18">
    <source>
        <dbReference type="SMART" id="SM00831"/>
    </source>
</evidence>
<evidence type="ECO:0000256" key="2">
    <source>
        <dbReference type="ARBA" id="ARBA00022448"/>
    </source>
</evidence>
<keyword evidence="13 16" id="KW-0406">Ion transport</keyword>
<dbReference type="PANTHER" id="PTHR42861">
    <property type="entry name" value="CALCIUM-TRANSPORTING ATPASE"/>
    <property type="match status" value="1"/>
</dbReference>
<evidence type="ECO:0000313" key="19">
    <source>
        <dbReference type="EMBL" id="CAE6515468.1"/>
    </source>
</evidence>
<evidence type="ECO:0000256" key="7">
    <source>
        <dbReference type="ARBA" id="ARBA00022741"/>
    </source>
</evidence>
<dbReference type="NCBIfam" id="TIGR01116">
    <property type="entry name" value="ATPase-IIA1_Ca"/>
    <property type="match status" value="1"/>
</dbReference>
<dbReference type="SUPFAM" id="SSF51735">
    <property type="entry name" value="NAD(P)-binding Rossmann-fold domains"/>
    <property type="match status" value="1"/>
</dbReference>
<name>A0A8H3HBG6_9AGAM</name>
<evidence type="ECO:0000256" key="9">
    <source>
        <dbReference type="ARBA" id="ARBA00022840"/>
    </source>
</evidence>
<dbReference type="EMBL" id="CAJMXA010003784">
    <property type="protein sequence ID" value="CAE6515468.1"/>
    <property type="molecule type" value="Genomic_DNA"/>
</dbReference>
<sequence length="2039" mass="222264">MTVGLSEFTSPATDGSVSLNRLVDYHLGRNPDCGFAMLVDVSDSPKEQCISVNYKQLAQATHRAAHIVNPGSVLPQGTKVAILTSTDTIVNVALVLGILRAGLVPFPISSRVSVAGICHLLIVTETSHMVSGGGPAIARLVESVQSVMGEGKHRFGTIRLPTFKELFQPHSGDTFEPFPDIVPSSRDSVVAVLHSSGSTGLPRPVTYTQECVLSSFVNQPPCYGMGRFCARVGLMALPTFHVMGFITHCFYPQFAGFTSILFAPGPTPVVPSPDVTLRAVIGSRCTFLLTVPTFLEVWSRDTEAICHLKKIDGVVYAGGPLIPHVGDGLVRQGISLRAAYGATEFGAPVEFDLVKRAPQDWIYIEFPDYTRPEFIAQHDQDGTYELVMLSTPRHKPFVINYCNGKGEVGYATKDLVCPHPTKPGLWKVVGRLDDQIVLLNGEKTNPVPIEDEIVKCPQVQSAVMFGREQNQTGLLVELRDQFRPLSNEGCESMVDQIWSFIELANNSTSTHSRVAREAIIFSEASRPLPRTPKGNVARAAALRLYADDIARMYAQLGHNSSLKPLGAPTSWENRNEVGSWLDHCVAHLLGRQLNACEDLFQQGLDSLTATLLSGVLKQALSLSPDPKIQHVTGQVAQQTIFNHPSILQLTNYLVELTSDSAGSLSGSIEGESDIMGSMIARYTQGMDIRPNDPTWSLLDSEPVEKVVITGTTGSLGSHLLAQVLANDRVQRVWAINRPHKSSGVPVAQRQRTSFEDKNLPIGLLYHPKLTFLECNLNESQLGLVRKDYEEIRSSATMIIHNAWQVDFNWNIQSFEPNVQGTRHLVDLALSSSWKRAPRLIFTSSISVAGLGLPGRSLDEEHITRSTIAPGFGYGESKYVAERVLEAARIAGLETCVVRLGQLSGDTVSGSWSKTDWFPSVLASSLTIGQLPEAIGTVSWVPLDMAAQALLDVCHYTTTELPSVAHIAHPQPSPWLELMTTVAQVVKVELGKELEFSPFDEWNRKVAETAVLYNNTTVHKQLPTVKLQAFKSPATSLKKMDDAWTRTPEQVLTHFSVNHHTGLTAGQVVENTKLYGKNELPDEPPTPLWELILEQFKDQLVLILLGSAVISFVLALFEDHGESGLFMAFVEPAVILLILVANAAVGVIQETKAESAIDALKEYSPDEAKVVRDGHVSRIHASDLIPGDIVSIAVGDRIPADCRVIMIHSSSFRIDQAILTGESQSVSKTVDALSDTNAVKQDMTNMVFSGTTVVNGNATAIVVRTGEQTAIGDIHRSISSQISEKTPLKRKLDDFGDMLAKVITVICILVWVVNVRHFWDPAHHSALQGAVYYFKIAVALAVAAIPEGLAAVITACLALGTKKMAQKNAIVRNLPSVETLGATNVICSDKTGTLTTNQMSVSRILVIDDVSGTPVEYNVEGTTFAPSGSIYSFKGEVLSPQELQTGPLVRLAEISALCNDARIVYNEEKDTYTNVGEPTEAALRVLVEKIGCSSAEVTKSLGSLTPRSRSTVVNDHYEGQYERVVTFEFSRDRKMMSVLVKRTSVPGSGATLFVKGAPESVLERCSHIRIGGQLQPLSSSLRSQLLAKVSEVGSKGLRTLALAYSDKTDGDASHYRSSTTAEYSQFEQELVFVGFVGMLDPPRPEVRSAIANCRAAGIRVICITGDNKKTAEAICRQIGIFGPDEDLTGKSYTGRELDALSHEEKILAVQRASLFSRTEPGHKSQLVDLLQGLGLVVAMTGDGVNDAPALKKADIGVAMGSGTDVAKLAADMVLADSNFATIEQAVEEGRLIYNNTKQFIRYLISSNIGEVVSIFLTVLLGMPEALIPVQLLWVNLVTDSLPATALGFNPPDHTIMRMPPRNVREPLVGKWLFIRYLVIGTYVGVATVFGYAWWFIFYEGGPQITFYQLTHFHQCSSLFPEIGCAMFTNEMAKTATTISLSILVTVEMFNAANSLSENESLFVLPIWKNPYLVAAIALSMSLHFAILYIPFFAALFSITPLNWQEWKAVVFISLPVIAIDEVLKYISGTFVDPPSKLKLD</sequence>
<accession>A0A8H3HBG6</accession>
<dbReference type="Pfam" id="PF08282">
    <property type="entry name" value="Hydrolase_3"/>
    <property type="match status" value="1"/>
</dbReference>
<feature type="transmembrane region" description="Helical" evidence="16">
    <location>
        <begin position="1297"/>
        <end position="1318"/>
    </location>
</feature>
<dbReference type="InterPro" id="IPR001757">
    <property type="entry name" value="P_typ_ATPase"/>
</dbReference>
<dbReference type="InterPro" id="IPR036291">
    <property type="entry name" value="NAD(P)-bd_dom_sf"/>
</dbReference>
<evidence type="ECO:0000256" key="10">
    <source>
        <dbReference type="ARBA" id="ARBA00022842"/>
    </source>
</evidence>
<dbReference type="InterPro" id="IPR020845">
    <property type="entry name" value="AMP-binding_CS"/>
</dbReference>
<dbReference type="SUPFAM" id="SSF81665">
    <property type="entry name" value="Calcium ATPase, transmembrane domain M"/>
    <property type="match status" value="1"/>
</dbReference>
<organism evidence="19 20">
    <name type="scientific">Rhizoctonia solani</name>
    <dbReference type="NCBI Taxonomy" id="456999"/>
    <lineage>
        <taxon>Eukaryota</taxon>
        <taxon>Fungi</taxon>
        <taxon>Dikarya</taxon>
        <taxon>Basidiomycota</taxon>
        <taxon>Agaricomycotina</taxon>
        <taxon>Agaricomycetes</taxon>
        <taxon>Cantharellales</taxon>
        <taxon>Ceratobasidiaceae</taxon>
        <taxon>Rhizoctonia</taxon>
    </lineage>
</organism>
<dbReference type="CDD" id="cd02083">
    <property type="entry name" value="P-type_ATPase_SERCA"/>
    <property type="match status" value="1"/>
</dbReference>
<feature type="transmembrane region" description="Helical" evidence="16">
    <location>
        <begin position="1798"/>
        <end position="1819"/>
    </location>
</feature>
<dbReference type="InterPro" id="IPR020806">
    <property type="entry name" value="PKS_PP-bd"/>
</dbReference>
<keyword evidence="8 16" id="KW-0106">Calcium</keyword>
<dbReference type="InterPro" id="IPR000873">
    <property type="entry name" value="AMP-dep_synth/lig_dom"/>
</dbReference>
<keyword evidence="14 16" id="KW-0472">Membrane</keyword>
<keyword evidence="2 16" id="KW-0813">Transport</keyword>
<feature type="transmembrane region" description="Helical" evidence="16">
    <location>
        <begin position="1831"/>
        <end position="1850"/>
    </location>
</feature>
<evidence type="ECO:0000256" key="6">
    <source>
        <dbReference type="ARBA" id="ARBA00022692"/>
    </source>
</evidence>
<evidence type="ECO:0000313" key="20">
    <source>
        <dbReference type="Proteomes" id="UP000663853"/>
    </source>
</evidence>
<dbReference type="InterPro" id="IPR059000">
    <property type="entry name" value="ATPase_P-type_domA"/>
</dbReference>
<comment type="caution">
    <text evidence="16">Lacks conserved residue(s) required for the propagation of feature annotation.</text>
</comment>
<keyword evidence="11" id="KW-1278">Translocase</keyword>
<comment type="function">
    <text evidence="16">Catalyzes the hydrolysis of ATP coupled with the transport of calcium.</text>
</comment>
<evidence type="ECO:0000256" key="15">
    <source>
        <dbReference type="ARBA" id="ARBA00038148"/>
    </source>
</evidence>
<dbReference type="Pfam" id="PF07993">
    <property type="entry name" value="NAD_binding_4"/>
    <property type="match status" value="1"/>
</dbReference>
<evidence type="ECO:0000256" key="8">
    <source>
        <dbReference type="ARBA" id="ARBA00022837"/>
    </source>
</evidence>
<feature type="transmembrane region" description="Helical" evidence="16">
    <location>
        <begin position="2007"/>
        <end position="2026"/>
    </location>
</feature>
<dbReference type="GO" id="GO:0005524">
    <property type="term" value="F:ATP binding"/>
    <property type="evidence" value="ECO:0007669"/>
    <property type="project" value="UniProtKB-KW"/>
</dbReference>
<keyword evidence="12 16" id="KW-1133">Transmembrane helix</keyword>
<evidence type="ECO:0000256" key="14">
    <source>
        <dbReference type="ARBA" id="ARBA00023136"/>
    </source>
</evidence>
<dbReference type="SMART" id="SM00823">
    <property type="entry name" value="PKS_PP"/>
    <property type="match status" value="1"/>
</dbReference>
<evidence type="ECO:0000256" key="16">
    <source>
        <dbReference type="RuleBase" id="RU361146"/>
    </source>
</evidence>
<keyword evidence="10" id="KW-0460">Magnesium</keyword>
<feature type="transmembrane region" description="Helical" evidence="16">
    <location>
        <begin position="1122"/>
        <end position="1144"/>
    </location>
</feature>
<dbReference type="SFLD" id="SFLDS00003">
    <property type="entry name" value="Haloacid_Dehalogenase"/>
    <property type="match status" value="1"/>
</dbReference>
<comment type="catalytic activity">
    <reaction evidence="16">
        <text>Ca(2+)(in) + ATP + H2O = Ca(2+)(out) + ADP + phosphate + H(+)</text>
        <dbReference type="Rhea" id="RHEA:18105"/>
        <dbReference type="ChEBI" id="CHEBI:15377"/>
        <dbReference type="ChEBI" id="CHEBI:15378"/>
        <dbReference type="ChEBI" id="CHEBI:29108"/>
        <dbReference type="ChEBI" id="CHEBI:30616"/>
        <dbReference type="ChEBI" id="CHEBI:43474"/>
        <dbReference type="ChEBI" id="CHEBI:456216"/>
        <dbReference type="EC" id="7.2.2.10"/>
    </reaction>
</comment>
<feature type="domain" description="Polyketide synthase-like phosphopantetheine-binding" evidence="17">
    <location>
        <begin position="578"/>
        <end position="657"/>
    </location>
</feature>
<dbReference type="FunFam" id="1.20.1110.10:FF:000037">
    <property type="entry name" value="Calcium-transporting ATPase, putative"/>
    <property type="match status" value="1"/>
</dbReference>
<dbReference type="Pfam" id="PF00690">
    <property type="entry name" value="Cation_ATPase_N"/>
    <property type="match status" value="1"/>
</dbReference>
<dbReference type="EC" id="7.2.2.10" evidence="16"/>
<dbReference type="Pfam" id="PF00122">
    <property type="entry name" value="E1-E2_ATPase"/>
    <property type="match status" value="1"/>
</dbReference>
<dbReference type="Gene3D" id="3.40.50.720">
    <property type="entry name" value="NAD(P)-binding Rossmann-like Domain"/>
    <property type="match status" value="1"/>
</dbReference>
<comment type="caution">
    <text evidence="19">The sequence shown here is derived from an EMBL/GenBank/DDBJ whole genome shotgun (WGS) entry which is preliminary data.</text>
</comment>
<evidence type="ECO:0000256" key="12">
    <source>
        <dbReference type="ARBA" id="ARBA00022989"/>
    </source>
</evidence>
<keyword evidence="9 16" id="KW-0067">ATP-binding</keyword>
<dbReference type="InterPro" id="IPR023214">
    <property type="entry name" value="HAD_sf"/>
</dbReference>
<dbReference type="PROSITE" id="PS00154">
    <property type="entry name" value="ATPASE_E1_E2"/>
    <property type="match status" value="1"/>
</dbReference>
<dbReference type="SFLD" id="SFLDF00027">
    <property type="entry name" value="p-type_atpase"/>
    <property type="match status" value="1"/>
</dbReference>
<dbReference type="PRINTS" id="PR00121">
    <property type="entry name" value="NAKATPASE"/>
</dbReference>
<dbReference type="SMART" id="SM00831">
    <property type="entry name" value="Cation_ATPase_N"/>
    <property type="match status" value="1"/>
</dbReference>
<dbReference type="InterPro" id="IPR036736">
    <property type="entry name" value="ACP-like_sf"/>
</dbReference>
<dbReference type="PROSITE" id="PS00455">
    <property type="entry name" value="AMP_BINDING"/>
    <property type="match status" value="1"/>
</dbReference>
<dbReference type="InterPro" id="IPR013120">
    <property type="entry name" value="FAR_NAD-bd"/>
</dbReference>
<dbReference type="InterPro" id="IPR005782">
    <property type="entry name" value="P-type_ATPase_IIA"/>
</dbReference>
<dbReference type="GO" id="GO:0016020">
    <property type="term" value="C:membrane"/>
    <property type="evidence" value="ECO:0007669"/>
    <property type="project" value="UniProtKB-SubCell"/>
</dbReference>
<dbReference type="Pfam" id="PF00689">
    <property type="entry name" value="Cation_ATPase_C"/>
    <property type="match status" value="1"/>
</dbReference>
<dbReference type="Gene3D" id="1.20.1110.10">
    <property type="entry name" value="Calcium-transporting ATPase, transmembrane domain"/>
    <property type="match status" value="1"/>
</dbReference>
<dbReference type="SFLD" id="SFLDG00002">
    <property type="entry name" value="C1.7:_P-type_atpase_like"/>
    <property type="match status" value="1"/>
</dbReference>
<dbReference type="SUPFAM" id="SSF81660">
    <property type="entry name" value="Metal cation-transporting ATPase, ATP-binding domain N"/>
    <property type="match status" value="1"/>
</dbReference>
<dbReference type="FunFam" id="3.40.1110.10:FF:000003">
    <property type="entry name" value="Calcium-transporting ATPase"/>
    <property type="match status" value="1"/>
</dbReference>
<dbReference type="Gene3D" id="3.40.50.1000">
    <property type="entry name" value="HAD superfamily/HAD-like"/>
    <property type="match status" value="1"/>
</dbReference>
<feature type="transmembrane region" description="Helical" evidence="16">
    <location>
        <begin position="1871"/>
        <end position="1895"/>
    </location>
</feature>
<comment type="similarity">
    <text evidence="15 16">Belongs to the cation transport ATPase (P-type) (TC 3.A.3) family.</text>
</comment>
<keyword evidence="3" id="KW-0596">Phosphopantetheine</keyword>
<feature type="transmembrane region" description="Helical" evidence="16">
    <location>
        <begin position="1330"/>
        <end position="1358"/>
    </location>
</feature>
<dbReference type="InterPro" id="IPR036412">
    <property type="entry name" value="HAD-like_sf"/>
</dbReference>
<dbReference type="InterPro" id="IPR004014">
    <property type="entry name" value="ATPase_P-typ_cation-transptr_N"/>
</dbReference>
<gene>
    <name evidence="19" type="ORF">RDB_LOCUS135298</name>
</gene>
<dbReference type="SUPFAM" id="SSF56801">
    <property type="entry name" value="Acetyl-CoA synthetase-like"/>
    <property type="match status" value="1"/>
</dbReference>